<evidence type="ECO:0000259" key="8">
    <source>
        <dbReference type="Pfam" id="PF15871"/>
    </source>
</evidence>
<keyword evidence="5" id="KW-0009">Actin-binding</keyword>
<evidence type="ECO:0000256" key="3">
    <source>
        <dbReference type="ARBA" id="ARBA00022490"/>
    </source>
</evidence>
<dbReference type="AlphaFoldDB" id="A0A8X6LLN6"/>
<feature type="coiled-coil region" evidence="6">
    <location>
        <begin position="148"/>
        <end position="175"/>
    </location>
</feature>
<comment type="subcellular location">
    <subcellularLocation>
        <location evidence="2">Cytoplasm</location>
    </subcellularLocation>
    <subcellularLocation>
        <location evidence="1">Endomembrane system</location>
    </subcellularLocation>
</comment>
<keyword evidence="11" id="KW-1185">Reference proteome</keyword>
<evidence type="ECO:0000256" key="2">
    <source>
        <dbReference type="ARBA" id="ARBA00004496"/>
    </source>
</evidence>
<dbReference type="InterPro" id="IPR031808">
    <property type="entry name" value="JMY/WHAMM_N"/>
</dbReference>
<dbReference type="GO" id="GO:0005737">
    <property type="term" value="C:cytoplasm"/>
    <property type="evidence" value="ECO:0007669"/>
    <property type="project" value="UniProtKB-SubCell"/>
</dbReference>
<dbReference type="GO" id="GO:0003779">
    <property type="term" value="F:actin binding"/>
    <property type="evidence" value="ECO:0007669"/>
    <property type="project" value="UniProtKB-KW"/>
</dbReference>
<dbReference type="OrthoDB" id="6284683at2759"/>
<dbReference type="GO" id="GO:0071933">
    <property type="term" value="F:Arp2/3 complex binding"/>
    <property type="evidence" value="ECO:0007669"/>
    <property type="project" value="TreeGrafter"/>
</dbReference>
<proteinExistence type="predicted"/>
<evidence type="ECO:0000256" key="7">
    <source>
        <dbReference type="SAM" id="MobiDB-lite"/>
    </source>
</evidence>
<feature type="domain" description="JMY/WHAMM middle" evidence="8">
    <location>
        <begin position="141"/>
        <end position="402"/>
    </location>
</feature>
<evidence type="ECO:0000256" key="6">
    <source>
        <dbReference type="SAM" id="Coils"/>
    </source>
</evidence>
<evidence type="ECO:0000313" key="10">
    <source>
        <dbReference type="EMBL" id="GFR15281.1"/>
    </source>
</evidence>
<dbReference type="Pfam" id="PF15920">
    <property type="entry name" value="WHAMM-JMY_N"/>
    <property type="match status" value="1"/>
</dbReference>
<feature type="compositionally biased region" description="Pro residues" evidence="7">
    <location>
        <begin position="579"/>
        <end position="636"/>
    </location>
</feature>
<protein>
    <submittedName>
        <fullName evidence="10">Junction-mediating and -regulatory protein</fullName>
    </submittedName>
</protein>
<evidence type="ECO:0000259" key="9">
    <source>
        <dbReference type="Pfam" id="PF15920"/>
    </source>
</evidence>
<feature type="region of interest" description="Disordered" evidence="7">
    <location>
        <begin position="517"/>
        <end position="654"/>
    </location>
</feature>
<dbReference type="PANTHER" id="PTHR23330">
    <property type="entry name" value="P300 TRANSCRIPTIONAL COFACTOR JMY-RELATED"/>
    <property type="match status" value="1"/>
</dbReference>
<feature type="compositionally biased region" description="Pro residues" evidence="7">
    <location>
        <begin position="559"/>
        <end position="569"/>
    </location>
</feature>
<keyword evidence="4 6" id="KW-0175">Coiled coil</keyword>
<keyword evidence="3" id="KW-0963">Cytoplasm</keyword>
<accession>A0A8X6LLN6</accession>
<dbReference type="Proteomes" id="UP000887116">
    <property type="component" value="Unassembled WGS sequence"/>
</dbReference>
<sequence>MSSPIEDLSDWVAVKADIFTKEEETDHPRFICAWNAEESKVAITLHEGSRKASDQRNKNRVCLMSIRDIFHAHRQFSLIDTSLLSDFPKEIRPNYTPSRKKSEYISKCIEYYLSCAVQKVGKKLVLALLFNEEDPLSCYEENWNEFKIKALEDSVEKAYGELEEILRLRERAESLLQCTTVYALEDEVCKKISDYLSELYNFHLQPFLELREMAHTRVKQAKEKLGEEIGPNIRQKAQKEFEDWTEQSLIATEAIQQLYQDFHRKTLNLVIGQRDRMIEDKKRFGRAAYGLHAMPRLLKLEVQVCQEDVKLHNTIKATKEYQRDKIKSQLHYLSYDLSAVQEVAQIEEEIANAQILVFDACLDVIEAEERLYKSQLAVLNKEHKDTLETGVFFDAVETPEDMLEDYNEIPEQNPKVAKLKQKLNKIYQKRAVIRNKKKTLVAKMQKKRAIKAAQAEKNEKAATYTRKRKETKTKELPAEKLAEERRKTLQRLKEYKKKALQMESKTEMNFDDSEISMSNLSIRSTPETDRVSKKKASKATEIKRSNDGGKATVSKHSEIPPPPSLPPVPESLSISILSPSPPPLQPTSMPPPPPPPPPPTSMPPPPPPPPPPPTSMPPPPPPPPPPPGTFPNPPVKLPTDAISSKPSKHSDSIQAEITEASINEQLKVLKKPVIETKRKPSNPFSLNEILATRSKLKAVPPDIEAKGRSDTPMDLSSILKETMKNIRNMTEYSDLESDSNSDFE</sequence>
<name>A0A8X6LLN6_TRICU</name>
<evidence type="ECO:0000256" key="5">
    <source>
        <dbReference type="ARBA" id="ARBA00023203"/>
    </source>
</evidence>
<evidence type="ECO:0000313" key="11">
    <source>
        <dbReference type="Proteomes" id="UP000887116"/>
    </source>
</evidence>
<evidence type="ECO:0000256" key="1">
    <source>
        <dbReference type="ARBA" id="ARBA00004308"/>
    </source>
</evidence>
<comment type="caution">
    <text evidence="10">The sequence shown here is derived from an EMBL/GenBank/DDBJ whole genome shotgun (WGS) entry which is preliminary data.</text>
</comment>
<dbReference type="PANTHER" id="PTHR23330:SF10">
    <property type="entry name" value="WH2 DOMAIN-CONTAINING PROTEIN"/>
    <property type="match status" value="1"/>
</dbReference>
<dbReference type="InterPro" id="IPR031738">
    <property type="entry name" value="JMY/WHAMM"/>
</dbReference>
<organism evidence="10 11">
    <name type="scientific">Trichonephila clavata</name>
    <name type="common">Joro spider</name>
    <name type="synonym">Nephila clavata</name>
    <dbReference type="NCBI Taxonomy" id="2740835"/>
    <lineage>
        <taxon>Eukaryota</taxon>
        <taxon>Metazoa</taxon>
        <taxon>Ecdysozoa</taxon>
        <taxon>Arthropoda</taxon>
        <taxon>Chelicerata</taxon>
        <taxon>Arachnida</taxon>
        <taxon>Araneae</taxon>
        <taxon>Araneomorphae</taxon>
        <taxon>Entelegynae</taxon>
        <taxon>Araneoidea</taxon>
        <taxon>Nephilidae</taxon>
        <taxon>Trichonephila</taxon>
    </lineage>
</organism>
<feature type="region of interest" description="Disordered" evidence="7">
    <location>
        <begin position="452"/>
        <end position="483"/>
    </location>
</feature>
<feature type="domain" description="JMY/WHAMM N-terminal" evidence="9">
    <location>
        <begin position="6"/>
        <end position="134"/>
    </location>
</feature>
<evidence type="ECO:0000256" key="4">
    <source>
        <dbReference type="ARBA" id="ARBA00023054"/>
    </source>
</evidence>
<reference evidence="10" key="1">
    <citation type="submission" date="2020-07" db="EMBL/GenBank/DDBJ databases">
        <title>Multicomponent nature underlies the extraordinary mechanical properties of spider dragline silk.</title>
        <authorList>
            <person name="Kono N."/>
            <person name="Nakamura H."/>
            <person name="Mori M."/>
            <person name="Yoshida Y."/>
            <person name="Ohtoshi R."/>
            <person name="Malay A.D."/>
            <person name="Moran D.A.P."/>
            <person name="Tomita M."/>
            <person name="Numata K."/>
            <person name="Arakawa K."/>
        </authorList>
    </citation>
    <scope>NUCLEOTIDE SEQUENCE</scope>
</reference>
<dbReference type="PRINTS" id="PR01217">
    <property type="entry name" value="PRICHEXTENSN"/>
</dbReference>
<feature type="compositionally biased region" description="Basic and acidic residues" evidence="7">
    <location>
        <begin position="538"/>
        <end position="547"/>
    </location>
</feature>
<dbReference type="Pfam" id="PF15871">
    <property type="entry name" value="JMY"/>
    <property type="match status" value="1"/>
</dbReference>
<dbReference type="EMBL" id="BMAO01017389">
    <property type="protein sequence ID" value="GFR15281.1"/>
    <property type="molecule type" value="Genomic_DNA"/>
</dbReference>
<dbReference type="GO" id="GO:0012505">
    <property type="term" value="C:endomembrane system"/>
    <property type="evidence" value="ECO:0007669"/>
    <property type="project" value="UniProtKB-SubCell"/>
</dbReference>
<dbReference type="GO" id="GO:0034314">
    <property type="term" value="P:Arp2/3 complex-mediated actin nucleation"/>
    <property type="evidence" value="ECO:0007669"/>
    <property type="project" value="TreeGrafter"/>
</dbReference>
<gene>
    <name evidence="10" type="primary">jmy</name>
    <name evidence="10" type="ORF">TNCT_291791</name>
</gene>
<feature type="compositionally biased region" description="Basic and acidic residues" evidence="7">
    <location>
        <begin position="472"/>
        <end position="483"/>
    </location>
</feature>